<evidence type="ECO:0000313" key="2">
    <source>
        <dbReference type="EMBL" id="PKG28773.1"/>
    </source>
</evidence>
<evidence type="ECO:0000259" key="1">
    <source>
        <dbReference type="Pfam" id="PF09851"/>
    </source>
</evidence>
<feature type="domain" description="SHOCT" evidence="1">
    <location>
        <begin position="227"/>
        <end position="254"/>
    </location>
</feature>
<accession>A0A2N0ZGZ0</accession>
<dbReference type="Proteomes" id="UP000233343">
    <property type="component" value="Unassembled WGS sequence"/>
</dbReference>
<dbReference type="EMBL" id="PISD01000024">
    <property type="protein sequence ID" value="PKG28773.1"/>
    <property type="molecule type" value="Genomic_DNA"/>
</dbReference>
<organism evidence="2 3">
    <name type="scientific">Cytobacillus horneckiae</name>
    <dbReference type="NCBI Taxonomy" id="549687"/>
    <lineage>
        <taxon>Bacteria</taxon>
        <taxon>Bacillati</taxon>
        <taxon>Bacillota</taxon>
        <taxon>Bacilli</taxon>
        <taxon>Bacillales</taxon>
        <taxon>Bacillaceae</taxon>
        <taxon>Cytobacillus</taxon>
    </lineage>
</organism>
<keyword evidence="3" id="KW-1185">Reference proteome</keyword>
<gene>
    <name evidence="2" type="ORF">CWS20_11840</name>
</gene>
<sequence length="256" mass="28354">MFNKKNKVCPICDNKLGFFKHEFSGGVRICDKCFNSSGITVNELLERGQTNIPIDELEERVNAYREVVDKTEKFVITKQIGNFVAFDENQQKWALLSSFKGEIKQTYNYSDVINFELLEDGNSVASGGLGRALVGGVLFGGVGAIVGGVTGKKTSKGICSSLKLKVTVNDMANPVVYINFIETKLKTDGFAYRTFAESAQECLSTFQLICDRFSEEKTVKPSSDTADEIMKFKNLLDAGAITEEEYNIKKKELLGI</sequence>
<name>A0A2N0ZGZ0_9BACI</name>
<dbReference type="InterPro" id="IPR018649">
    <property type="entry name" value="SHOCT"/>
</dbReference>
<proteinExistence type="predicted"/>
<comment type="caution">
    <text evidence="2">The sequence shown here is derived from an EMBL/GenBank/DDBJ whole genome shotgun (WGS) entry which is preliminary data.</text>
</comment>
<dbReference type="Pfam" id="PF09851">
    <property type="entry name" value="SHOCT"/>
    <property type="match status" value="1"/>
</dbReference>
<protein>
    <recommendedName>
        <fullName evidence="1">SHOCT domain-containing protein</fullName>
    </recommendedName>
</protein>
<evidence type="ECO:0000313" key="3">
    <source>
        <dbReference type="Proteomes" id="UP000233343"/>
    </source>
</evidence>
<dbReference type="RefSeq" id="WP_083957212.1">
    <property type="nucleotide sequence ID" value="NZ_PISD01000024.1"/>
</dbReference>
<reference evidence="2 3" key="1">
    <citation type="journal article" date="2010" name="Int. J. Syst. Evol. Microbiol.">
        <title>Bacillus horneckiae sp. nov., isolated from a spacecraft-assembly clean room.</title>
        <authorList>
            <person name="Vaishampayan P."/>
            <person name="Probst A."/>
            <person name="Krishnamurthi S."/>
            <person name="Ghosh S."/>
            <person name="Osman S."/>
            <person name="McDowall A."/>
            <person name="Ruckmani A."/>
            <person name="Mayilraj S."/>
            <person name="Venkateswaran K."/>
        </authorList>
    </citation>
    <scope>NUCLEOTIDE SEQUENCE [LARGE SCALE GENOMIC DNA]</scope>
    <source>
        <strain evidence="3">1PO1SC</strain>
    </source>
</reference>
<dbReference type="AlphaFoldDB" id="A0A2N0ZGZ0"/>